<comment type="similarity">
    <text evidence="2">In the C-terminal section; belongs to the transpeptidase family.</text>
</comment>
<evidence type="ECO:0000256" key="10">
    <source>
        <dbReference type="ARBA" id="ARBA00022984"/>
    </source>
</evidence>
<name>A0A420WFQ4_9PROT</name>
<dbReference type="GO" id="GO:0006508">
    <property type="term" value="P:proteolysis"/>
    <property type="evidence" value="ECO:0007669"/>
    <property type="project" value="UniProtKB-KW"/>
</dbReference>
<keyword evidence="12" id="KW-0961">Cell wall biogenesis/degradation</keyword>
<dbReference type="GO" id="GO:0030288">
    <property type="term" value="C:outer membrane-bounded periplasmic space"/>
    <property type="evidence" value="ECO:0007669"/>
    <property type="project" value="TreeGrafter"/>
</dbReference>
<dbReference type="GO" id="GO:0009002">
    <property type="term" value="F:serine-type D-Ala-D-Ala carboxypeptidase activity"/>
    <property type="evidence" value="ECO:0007669"/>
    <property type="project" value="UniProtKB-EC"/>
</dbReference>
<comment type="similarity">
    <text evidence="3">In the N-terminal section; belongs to the glycosyltransferase 51 family.</text>
</comment>
<evidence type="ECO:0000259" key="16">
    <source>
        <dbReference type="Pfam" id="PF00905"/>
    </source>
</evidence>
<dbReference type="SUPFAM" id="SSF56601">
    <property type="entry name" value="beta-lactamase/transpeptidase-like"/>
    <property type="match status" value="1"/>
</dbReference>
<comment type="catalytic activity">
    <reaction evidence="13">
        <text>Preferential cleavage: (Ac)2-L-Lys-D-Ala-|-D-Ala. Also transpeptidation of peptidyl-alanyl moieties that are N-acyl substituents of D-alanine.</text>
        <dbReference type="EC" id="3.4.16.4"/>
    </reaction>
</comment>
<protein>
    <submittedName>
        <fullName evidence="18">Penicillin-binding protein 1A</fullName>
    </submittedName>
</protein>
<evidence type="ECO:0000256" key="15">
    <source>
        <dbReference type="SAM" id="Phobius"/>
    </source>
</evidence>
<organism evidence="18 19">
    <name type="scientific">Litorimonas taeanensis</name>
    <dbReference type="NCBI Taxonomy" id="568099"/>
    <lineage>
        <taxon>Bacteria</taxon>
        <taxon>Pseudomonadati</taxon>
        <taxon>Pseudomonadota</taxon>
        <taxon>Alphaproteobacteria</taxon>
        <taxon>Maricaulales</taxon>
        <taxon>Robiginitomaculaceae</taxon>
    </lineage>
</organism>
<proteinExistence type="inferred from homology"/>
<evidence type="ECO:0000256" key="9">
    <source>
        <dbReference type="ARBA" id="ARBA00022960"/>
    </source>
</evidence>
<evidence type="ECO:0000313" key="19">
    <source>
        <dbReference type="Proteomes" id="UP000282211"/>
    </source>
</evidence>
<keyword evidence="11" id="KW-0511">Multifunctional enzyme</keyword>
<evidence type="ECO:0000256" key="5">
    <source>
        <dbReference type="ARBA" id="ARBA00022670"/>
    </source>
</evidence>
<keyword evidence="15" id="KW-0812">Transmembrane</keyword>
<dbReference type="InterPro" id="IPR012338">
    <property type="entry name" value="Beta-lactam/transpept-like"/>
</dbReference>
<gene>
    <name evidence="18" type="ORF">DES40_2601</name>
</gene>
<sequence>MNLVDLTSRFRNLRLPPLSGRAKRVLRRGVISGLMAGYLGGMVGFGGFAIAAKDLPDPKQLWDNQRPVSVQIVDRQGRDILVRGATVAPRVKIEALPFHVPLTILAVEDKRFYNHIGIDPEALLRATVQNIKAGSYVQGGSTLTQQLSKNVFLSPEKTLRRKAQEMLMAIWLERSFTKDEILELYLSKVYFGSGAWGLEAASKRYFDKPAAQLNLSETAMLAGLLRAPSALNPVQHPSRAAKRTAVVLNLMEQQNLIGSDMLEQALNYPIRIHRPQSDNSAQYFVDWIWPQIESVLGDTPSQDLVVQTTLDRQAQTLAQNAVIKNLDPQKGAEQAALVTLDGTGAVLAMIGGASYSDSQFNRSTQAERQPGSAFKPFVYLAALEAGISPWDERIDEPITLTSRIDSWTPKNFSKEFKGVITVEEAFAQSINTVAVKLGEEAGRSSVMAVANRFGLEDLSPIRSLALGSHVTTPLKLTQSYLPFANFGRAAEPYGIISISTANGTPLYDAALPPLETVIATDKLAQMNRLMTRTVQYGTGRRAQIQGRDIGGKTGTTNDFRDAWFMGYAPDIVTGVWTGNDTNAPMKRITGGKIPAQIFQDYMSEYLKDTPVSKLIIAQKPQIQKEDRELDSLLDRIEEALP</sequence>
<keyword evidence="5" id="KW-0645">Protease</keyword>
<evidence type="ECO:0000256" key="3">
    <source>
        <dbReference type="ARBA" id="ARBA00007739"/>
    </source>
</evidence>
<evidence type="ECO:0000259" key="17">
    <source>
        <dbReference type="Pfam" id="PF00912"/>
    </source>
</evidence>
<dbReference type="Gene3D" id="3.40.710.10">
    <property type="entry name" value="DD-peptidase/beta-lactamase superfamily"/>
    <property type="match status" value="1"/>
</dbReference>
<comment type="caution">
    <text evidence="18">The sequence shown here is derived from an EMBL/GenBank/DDBJ whole genome shotgun (WGS) entry which is preliminary data.</text>
</comment>
<dbReference type="UniPathway" id="UPA00219"/>
<evidence type="ECO:0000256" key="11">
    <source>
        <dbReference type="ARBA" id="ARBA00023268"/>
    </source>
</evidence>
<feature type="transmembrane region" description="Helical" evidence="15">
    <location>
        <begin position="30"/>
        <end position="51"/>
    </location>
</feature>
<evidence type="ECO:0000256" key="12">
    <source>
        <dbReference type="ARBA" id="ARBA00023316"/>
    </source>
</evidence>
<dbReference type="Proteomes" id="UP000282211">
    <property type="component" value="Unassembled WGS sequence"/>
</dbReference>
<evidence type="ECO:0000256" key="4">
    <source>
        <dbReference type="ARBA" id="ARBA00022645"/>
    </source>
</evidence>
<dbReference type="AlphaFoldDB" id="A0A420WFQ4"/>
<evidence type="ECO:0000256" key="13">
    <source>
        <dbReference type="ARBA" id="ARBA00034000"/>
    </source>
</evidence>
<keyword evidence="10" id="KW-0573">Peptidoglycan synthesis</keyword>
<evidence type="ECO:0000256" key="7">
    <source>
        <dbReference type="ARBA" id="ARBA00022679"/>
    </source>
</evidence>
<dbReference type="RefSeq" id="WP_121102805.1">
    <property type="nucleotide sequence ID" value="NZ_RBII01000002.1"/>
</dbReference>
<evidence type="ECO:0000256" key="2">
    <source>
        <dbReference type="ARBA" id="ARBA00007090"/>
    </source>
</evidence>
<keyword evidence="4" id="KW-0121">Carboxypeptidase</keyword>
<dbReference type="InterPro" id="IPR050396">
    <property type="entry name" value="Glycosyltr_51/Transpeptidase"/>
</dbReference>
<evidence type="ECO:0000256" key="8">
    <source>
        <dbReference type="ARBA" id="ARBA00022801"/>
    </source>
</evidence>
<dbReference type="Pfam" id="PF00905">
    <property type="entry name" value="Transpeptidase"/>
    <property type="match status" value="1"/>
</dbReference>
<keyword evidence="6" id="KW-0328">Glycosyltransferase</keyword>
<dbReference type="Pfam" id="PF00912">
    <property type="entry name" value="Transgly"/>
    <property type="match status" value="1"/>
</dbReference>
<dbReference type="InterPro" id="IPR001264">
    <property type="entry name" value="Glyco_trans_51"/>
</dbReference>
<dbReference type="InterPro" id="IPR023346">
    <property type="entry name" value="Lysozyme-like_dom_sf"/>
</dbReference>
<dbReference type="InterPro" id="IPR036950">
    <property type="entry name" value="PBP_transglycosylase"/>
</dbReference>
<evidence type="ECO:0000313" key="18">
    <source>
        <dbReference type="EMBL" id="RKQ69792.1"/>
    </source>
</evidence>
<keyword evidence="7" id="KW-0808">Transferase</keyword>
<dbReference type="InterPro" id="IPR001460">
    <property type="entry name" value="PCN-bd_Tpept"/>
</dbReference>
<keyword evidence="15" id="KW-1133">Transmembrane helix</keyword>
<accession>A0A420WFQ4</accession>
<evidence type="ECO:0000256" key="14">
    <source>
        <dbReference type="ARBA" id="ARBA00049902"/>
    </source>
</evidence>
<dbReference type="NCBIfam" id="TIGR02074">
    <property type="entry name" value="PBP_1a_fam"/>
    <property type="match status" value="1"/>
</dbReference>
<dbReference type="Gene3D" id="1.10.3810.10">
    <property type="entry name" value="Biosynthetic peptidoglycan transglycosylase-like"/>
    <property type="match status" value="1"/>
</dbReference>
<keyword evidence="19" id="KW-1185">Reference proteome</keyword>
<dbReference type="PANTHER" id="PTHR32282">
    <property type="entry name" value="BINDING PROTEIN TRANSPEPTIDASE, PUTATIVE-RELATED"/>
    <property type="match status" value="1"/>
</dbReference>
<dbReference type="GO" id="GO:0008360">
    <property type="term" value="P:regulation of cell shape"/>
    <property type="evidence" value="ECO:0007669"/>
    <property type="project" value="UniProtKB-KW"/>
</dbReference>
<dbReference type="GO" id="GO:0009252">
    <property type="term" value="P:peptidoglycan biosynthetic process"/>
    <property type="evidence" value="ECO:0007669"/>
    <property type="project" value="UniProtKB-UniPathway"/>
</dbReference>
<dbReference type="GO" id="GO:0008658">
    <property type="term" value="F:penicillin binding"/>
    <property type="evidence" value="ECO:0007669"/>
    <property type="project" value="InterPro"/>
</dbReference>
<dbReference type="SUPFAM" id="SSF53955">
    <property type="entry name" value="Lysozyme-like"/>
    <property type="match status" value="1"/>
</dbReference>
<dbReference type="GO" id="GO:0008955">
    <property type="term" value="F:peptidoglycan glycosyltransferase activity"/>
    <property type="evidence" value="ECO:0007669"/>
    <property type="project" value="UniProtKB-EC"/>
</dbReference>
<keyword evidence="8" id="KW-0378">Hydrolase</keyword>
<feature type="domain" description="Penicillin-binding protein transpeptidase" evidence="16">
    <location>
        <begin position="336"/>
        <end position="602"/>
    </location>
</feature>
<dbReference type="PANTHER" id="PTHR32282:SF33">
    <property type="entry name" value="PEPTIDOGLYCAN GLYCOSYLTRANSFERASE"/>
    <property type="match status" value="1"/>
</dbReference>
<keyword evidence="9" id="KW-0133">Cell shape</keyword>
<dbReference type="GO" id="GO:0071555">
    <property type="term" value="P:cell wall organization"/>
    <property type="evidence" value="ECO:0007669"/>
    <property type="project" value="UniProtKB-KW"/>
</dbReference>
<comment type="catalytic activity">
    <reaction evidence="14">
        <text>[GlcNAc-(1-&gt;4)-Mur2Ac(oyl-L-Ala-gamma-D-Glu-L-Lys-D-Ala-D-Ala)](n)-di-trans,octa-cis-undecaprenyl diphosphate + beta-D-GlcNAc-(1-&gt;4)-Mur2Ac(oyl-L-Ala-gamma-D-Glu-L-Lys-D-Ala-D-Ala)-di-trans,octa-cis-undecaprenyl diphosphate = [GlcNAc-(1-&gt;4)-Mur2Ac(oyl-L-Ala-gamma-D-Glu-L-Lys-D-Ala-D-Ala)](n+1)-di-trans,octa-cis-undecaprenyl diphosphate + di-trans,octa-cis-undecaprenyl diphosphate + H(+)</text>
        <dbReference type="Rhea" id="RHEA:23708"/>
        <dbReference type="Rhea" id="RHEA-COMP:9602"/>
        <dbReference type="Rhea" id="RHEA-COMP:9603"/>
        <dbReference type="ChEBI" id="CHEBI:15378"/>
        <dbReference type="ChEBI" id="CHEBI:58405"/>
        <dbReference type="ChEBI" id="CHEBI:60033"/>
        <dbReference type="ChEBI" id="CHEBI:78435"/>
        <dbReference type="EC" id="2.4.99.28"/>
    </reaction>
</comment>
<dbReference type="EMBL" id="RBII01000002">
    <property type="protein sequence ID" value="RKQ69792.1"/>
    <property type="molecule type" value="Genomic_DNA"/>
</dbReference>
<dbReference type="OrthoDB" id="9766909at2"/>
<feature type="domain" description="Glycosyl transferase family 51" evidence="17">
    <location>
        <begin position="90"/>
        <end position="251"/>
    </location>
</feature>
<dbReference type="FunFam" id="1.10.3810.10:FF:000001">
    <property type="entry name" value="Penicillin-binding protein 1A"/>
    <property type="match status" value="1"/>
</dbReference>
<comment type="pathway">
    <text evidence="1">Cell wall biogenesis; peptidoglycan biosynthesis.</text>
</comment>
<reference evidence="18 19" key="1">
    <citation type="submission" date="2018-10" db="EMBL/GenBank/DDBJ databases">
        <title>Genomic Encyclopedia of Type Strains, Phase IV (KMG-IV): sequencing the most valuable type-strain genomes for metagenomic binning, comparative biology and taxonomic classification.</title>
        <authorList>
            <person name="Goeker M."/>
        </authorList>
    </citation>
    <scope>NUCLEOTIDE SEQUENCE [LARGE SCALE GENOMIC DNA]</scope>
    <source>
        <strain evidence="18 19">DSM 22008</strain>
    </source>
</reference>
<evidence type="ECO:0000256" key="1">
    <source>
        <dbReference type="ARBA" id="ARBA00004752"/>
    </source>
</evidence>
<keyword evidence="15" id="KW-0472">Membrane</keyword>
<dbReference type="InParanoid" id="A0A420WFQ4"/>
<evidence type="ECO:0000256" key="6">
    <source>
        <dbReference type="ARBA" id="ARBA00022676"/>
    </source>
</evidence>